<evidence type="ECO:0000259" key="8">
    <source>
        <dbReference type="PROSITE" id="PS50110"/>
    </source>
</evidence>
<dbReference type="Gene3D" id="3.40.50.2300">
    <property type="match status" value="1"/>
</dbReference>
<evidence type="ECO:0000313" key="11">
    <source>
        <dbReference type="Proteomes" id="UP000292298"/>
    </source>
</evidence>
<feature type="DNA-binding region" description="OmpR/PhoB-type" evidence="7">
    <location>
        <begin position="131"/>
        <end position="232"/>
    </location>
</feature>
<reference evidence="10 11" key="1">
    <citation type="submission" date="2019-02" db="EMBL/GenBank/DDBJ databases">
        <title>Genomic Encyclopedia of Type Strains, Phase IV (KMG-IV): sequencing the most valuable type-strain genomes for metagenomic binning, comparative biology and taxonomic classification.</title>
        <authorList>
            <person name="Goeker M."/>
        </authorList>
    </citation>
    <scope>NUCLEOTIDE SEQUENCE [LARGE SCALE GENOMIC DNA]</scope>
    <source>
        <strain evidence="10 11">DSM 21056</strain>
    </source>
</reference>
<dbReference type="Gene3D" id="1.10.10.10">
    <property type="entry name" value="Winged helix-like DNA-binding domain superfamily/Winged helix DNA-binding domain"/>
    <property type="match status" value="1"/>
</dbReference>
<evidence type="ECO:0000256" key="4">
    <source>
        <dbReference type="ARBA" id="ARBA00023125"/>
    </source>
</evidence>
<dbReference type="InterPro" id="IPR016032">
    <property type="entry name" value="Sig_transdc_resp-reg_C-effctor"/>
</dbReference>
<dbReference type="SUPFAM" id="SSF52172">
    <property type="entry name" value="CheY-like"/>
    <property type="match status" value="1"/>
</dbReference>
<dbReference type="Gene3D" id="6.10.250.690">
    <property type="match status" value="1"/>
</dbReference>
<evidence type="ECO:0000259" key="9">
    <source>
        <dbReference type="PROSITE" id="PS51755"/>
    </source>
</evidence>
<accession>A0A4Q8D2J8</accession>
<gene>
    <name evidence="10" type="ORF">EV698_1913</name>
</gene>
<evidence type="ECO:0000256" key="3">
    <source>
        <dbReference type="ARBA" id="ARBA00023015"/>
    </source>
</evidence>
<keyword evidence="1 6" id="KW-0597">Phosphoprotein</keyword>
<dbReference type="EMBL" id="SHLI01000001">
    <property type="protein sequence ID" value="RZU99619.1"/>
    <property type="molecule type" value="Genomic_DNA"/>
</dbReference>
<dbReference type="SUPFAM" id="SSF46894">
    <property type="entry name" value="C-terminal effector domain of the bipartite response regulators"/>
    <property type="match status" value="1"/>
</dbReference>
<evidence type="ECO:0000256" key="7">
    <source>
        <dbReference type="PROSITE-ProRule" id="PRU01091"/>
    </source>
</evidence>
<evidence type="ECO:0000313" key="10">
    <source>
        <dbReference type="EMBL" id="RZU99619.1"/>
    </source>
</evidence>
<dbReference type="AlphaFoldDB" id="A0A4Q8D2J8"/>
<evidence type="ECO:0000256" key="6">
    <source>
        <dbReference type="PROSITE-ProRule" id="PRU00169"/>
    </source>
</evidence>
<dbReference type="InterPro" id="IPR001867">
    <property type="entry name" value="OmpR/PhoB-type_DNA-bd"/>
</dbReference>
<organism evidence="10 11">
    <name type="scientific">Spiribacter vilamensis</name>
    <dbReference type="NCBI Taxonomy" id="531306"/>
    <lineage>
        <taxon>Bacteria</taxon>
        <taxon>Pseudomonadati</taxon>
        <taxon>Pseudomonadota</taxon>
        <taxon>Gammaproteobacteria</taxon>
        <taxon>Chromatiales</taxon>
        <taxon>Ectothiorhodospiraceae</taxon>
        <taxon>Spiribacter</taxon>
    </lineage>
</organism>
<dbReference type="GO" id="GO:0000976">
    <property type="term" value="F:transcription cis-regulatory region binding"/>
    <property type="evidence" value="ECO:0007669"/>
    <property type="project" value="TreeGrafter"/>
</dbReference>
<proteinExistence type="predicted"/>
<keyword evidence="11" id="KW-1185">Reference proteome</keyword>
<keyword evidence="4 7" id="KW-0238">DNA-binding</keyword>
<dbReference type="InterPro" id="IPR039420">
    <property type="entry name" value="WalR-like"/>
</dbReference>
<dbReference type="InterPro" id="IPR036388">
    <property type="entry name" value="WH-like_DNA-bd_sf"/>
</dbReference>
<keyword evidence="2" id="KW-0902">Two-component regulatory system</keyword>
<dbReference type="PANTHER" id="PTHR48111">
    <property type="entry name" value="REGULATOR OF RPOS"/>
    <property type="match status" value="1"/>
</dbReference>
<evidence type="ECO:0000256" key="2">
    <source>
        <dbReference type="ARBA" id="ARBA00023012"/>
    </source>
</evidence>
<dbReference type="PROSITE" id="PS50110">
    <property type="entry name" value="RESPONSE_REGULATORY"/>
    <property type="match status" value="1"/>
</dbReference>
<keyword evidence="3" id="KW-0805">Transcription regulation</keyword>
<sequence>MHHGETVIVVDDARENRELIATYLEREGYGVLRAESGEAYRELLANAAPALVLLDIGLPDVDGLTLALETRERCSAGIIFVTVRNSQFDRVAALELGGDDYLIKPVDLRELLARVRSVLRRRYTPEAHQGSSVFEFAGYRLDLIRRSLIDAGGQPVQLTTGEFSLLAALLDADGEPVGRDALLSVISNRDIEDISERTVDTLVRRLRRKTEDDPARPFRIQTVHGVGYRINRH</sequence>
<dbReference type="InterPro" id="IPR011006">
    <property type="entry name" value="CheY-like_superfamily"/>
</dbReference>
<feature type="domain" description="OmpR/PhoB-type" evidence="9">
    <location>
        <begin position="131"/>
        <end position="232"/>
    </location>
</feature>
<dbReference type="Proteomes" id="UP000292298">
    <property type="component" value="Unassembled WGS sequence"/>
</dbReference>
<dbReference type="CDD" id="cd00383">
    <property type="entry name" value="trans_reg_C"/>
    <property type="match status" value="1"/>
</dbReference>
<dbReference type="PANTHER" id="PTHR48111:SF4">
    <property type="entry name" value="DNA-BINDING DUAL TRANSCRIPTIONAL REGULATOR OMPR"/>
    <property type="match status" value="1"/>
</dbReference>
<dbReference type="SMART" id="SM00448">
    <property type="entry name" value="REC"/>
    <property type="match status" value="1"/>
</dbReference>
<comment type="caution">
    <text evidence="10">The sequence shown here is derived from an EMBL/GenBank/DDBJ whole genome shotgun (WGS) entry which is preliminary data.</text>
</comment>
<keyword evidence="5" id="KW-0804">Transcription</keyword>
<evidence type="ECO:0000256" key="1">
    <source>
        <dbReference type="ARBA" id="ARBA00022553"/>
    </source>
</evidence>
<dbReference type="OrthoDB" id="9802426at2"/>
<feature type="modified residue" description="4-aspartylphosphate" evidence="6">
    <location>
        <position position="55"/>
    </location>
</feature>
<dbReference type="Pfam" id="PF00486">
    <property type="entry name" value="Trans_reg_C"/>
    <property type="match status" value="1"/>
</dbReference>
<dbReference type="GO" id="GO:0000156">
    <property type="term" value="F:phosphorelay response regulator activity"/>
    <property type="evidence" value="ECO:0007669"/>
    <property type="project" value="TreeGrafter"/>
</dbReference>
<evidence type="ECO:0000256" key="5">
    <source>
        <dbReference type="ARBA" id="ARBA00023163"/>
    </source>
</evidence>
<dbReference type="GO" id="GO:0006355">
    <property type="term" value="P:regulation of DNA-templated transcription"/>
    <property type="evidence" value="ECO:0007669"/>
    <property type="project" value="InterPro"/>
</dbReference>
<dbReference type="PROSITE" id="PS51755">
    <property type="entry name" value="OMPR_PHOB"/>
    <property type="match status" value="1"/>
</dbReference>
<dbReference type="Pfam" id="PF00072">
    <property type="entry name" value="Response_reg"/>
    <property type="match status" value="1"/>
</dbReference>
<feature type="domain" description="Response regulatory" evidence="8">
    <location>
        <begin position="6"/>
        <end position="119"/>
    </location>
</feature>
<dbReference type="InterPro" id="IPR001789">
    <property type="entry name" value="Sig_transdc_resp-reg_receiver"/>
</dbReference>
<dbReference type="GO" id="GO:0005829">
    <property type="term" value="C:cytosol"/>
    <property type="evidence" value="ECO:0007669"/>
    <property type="project" value="TreeGrafter"/>
</dbReference>
<dbReference type="SMART" id="SM00862">
    <property type="entry name" value="Trans_reg_C"/>
    <property type="match status" value="1"/>
</dbReference>
<dbReference type="GO" id="GO:0032993">
    <property type="term" value="C:protein-DNA complex"/>
    <property type="evidence" value="ECO:0007669"/>
    <property type="project" value="TreeGrafter"/>
</dbReference>
<name>A0A4Q8D2J8_9GAMM</name>
<protein>
    <submittedName>
        <fullName evidence="10">Winged helix family two component transcriptional regulator</fullName>
    </submittedName>
</protein>